<proteinExistence type="predicted"/>
<dbReference type="Pfam" id="PF01137">
    <property type="entry name" value="RTC"/>
    <property type="match status" value="1"/>
</dbReference>
<evidence type="ECO:0000313" key="4">
    <source>
        <dbReference type="Proteomes" id="UP000469558"/>
    </source>
</evidence>
<dbReference type="OrthoDB" id="25029at2759"/>
<dbReference type="GO" id="GO:0003963">
    <property type="term" value="F:RNA-3'-phosphate cyclase activity"/>
    <property type="evidence" value="ECO:0007669"/>
    <property type="project" value="TreeGrafter"/>
</dbReference>
<evidence type="ECO:0000313" key="3">
    <source>
        <dbReference type="EMBL" id="TVY65589.1"/>
    </source>
</evidence>
<feature type="region of interest" description="Disordered" evidence="1">
    <location>
        <begin position="334"/>
        <end position="359"/>
    </location>
</feature>
<dbReference type="SUPFAM" id="SSF55205">
    <property type="entry name" value="EPT/RTPC-like"/>
    <property type="match status" value="1"/>
</dbReference>
<evidence type="ECO:0000256" key="1">
    <source>
        <dbReference type="SAM" id="MobiDB-lite"/>
    </source>
</evidence>
<name>A0A8T9BYU8_9HELO</name>
<dbReference type="InterPro" id="IPR036553">
    <property type="entry name" value="RPTC_insert"/>
</dbReference>
<dbReference type="GO" id="GO:0005634">
    <property type="term" value="C:nucleus"/>
    <property type="evidence" value="ECO:0007669"/>
    <property type="project" value="TreeGrafter"/>
</dbReference>
<dbReference type="EMBL" id="QGMK01001684">
    <property type="protein sequence ID" value="TVY65589.1"/>
    <property type="molecule type" value="Genomic_DNA"/>
</dbReference>
<dbReference type="Proteomes" id="UP000469558">
    <property type="component" value="Unassembled WGS sequence"/>
</dbReference>
<protein>
    <submittedName>
        <fullName evidence="3">RNA 3'-terminal phosphate cyclase</fullName>
    </submittedName>
</protein>
<dbReference type="PANTHER" id="PTHR11096">
    <property type="entry name" value="RNA 3' TERMINAL PHOSPHATE CYCLASE"/>
    <property type="match status" value="1"/>
</dbReference>
<reference evidence="3 4" key="1">
    <citation type="submission" date="2018-05" db="EMBL/GenBank/DDBJ databases">
        <title>Genome sequencing and assembly of the regulated plant pathogen Lachnellula willkommii and related sister species for the development of diagnostic species identification markers.</title>
        <authorList>
            <person name="Giroux E."/>
            <person name="Bilodeau G."/>
        </authorList>
    </citation>
    <scope>NUCLEOTIDE SEQUENCE [LARGE SCALE GENOMIC DNA]</scope>
    <source>
        <strain evidence="3 4">CBS 268.59</strain>
    </source>
</reference>
<keyword evidence="4" id="KW-1185">Reference proteome</keyword>
<dbReference type="InterPro" id="IPR023797">
    <property type="entry name" value="RNA3'_phos_cyclase_dom"/>
</dbReference>
<dbReference type="InterPro" id="IPR000228">
    <property type="entry name" value="RNA3'_term_phos_cyc"/>
</dbReference>
<feature type="domain" description="RNA 3'-terminal phosphate cyclase" evidence="2">
    <location>
        <begin position="16"/>
        <end position="336"/>
    </location>
</feature>
<dbReference type="Gene3D" id="3.65.10.20">
    <property type="entry name" value="RNA 3'-terminal phosphate cyclase domain"/>
    <property type="match status" value="1"/>
</dbReference>
<dbReference type="InterPro" id="IPR037136">
    <property type="entry name" value="RNA3'_phos_cyclase_dom_sf"/>
</dbReference>
<comment type="caution">
    <text evidence="3">The sequence shown here is derived from an EMBL/GenBank/DDBJ whole genome shotgun (WGS) entry which is preliminary data.</text>
</comment>
<dbReference type="GO" id="GO:0006396">
    <property type="term" value="P:RNA processing"/>
    <property type="evidence" value="ECO:0007669"/>
    <property type="project" value="InterPro"/>
</dbReference>
<dbReference type="InterPro" id="IPR013792">
    <property type="entry name" value="RNA3'P_cycl/enolpyr_Trfase_a/b"/>
</dbReference>
<dbReference type="Gene3D" id="3.30.360.20">
    <property type="entry name" value="RNA 3'-terminal phosphate cyclase, insert domain"/>
    <property type="match status" value="1"/>
</dbReference>
<feature type="compositionally biased region" description="Basic and acidic residues" evidence="1">
    <location>
        <begin position="334"/>
        <end position="350"/>
    </location>
</feature>
<accession>A0A8T9BYU8</accession>
<sequence>MEAQPQDIVTFDGRTGEGGGQLVRLAISLAAITGKAVRIDHVRGNREGSRGGGLKAQHAACIKCLQDATRAEVTGLSVGSKTVEFRPKLSPAELVNRNIGIKADSAASILLVFQALLPFLLFAGDEKGSPVTVVIEGGTNVSFSLSFEYLDQVLLPALERFGVHVERKLEYRGWSHGSRQIGSAKFKIAPLSPGKSLIAPKWPIERGTITKIDISIIVPKALQEPLKKTLLFELGLVFPDVETNFLLIEDSKHNARMYTLLVAHTSTGLRFGRDWLYDRKSRDKSVDDLSTEIAQKVVDELDAEVRKGGLVDEYLHDQLIVFQALAEGKSNIPRTKETATSDRDRVERMEGPFGDGSTHTTTARWVTGELLPNTSLPLGIIESSEDHPRCLFYLTLTIYRERRTIGPKASQDTSAAPSHLTTPLAQTASLRNIGTTQPQTFEQCCNGRIVNITQPVTDTSDPSYGVSCLAYCEVDFARTIDNGTDIVFGDYWNCLSNRTEDTFGLGDNPITGQATCGWVNTSKHDQCDSSVSVEQSYHSASTASVAMIVSAMCNTTATTTSVYGSVASKTWASCPSEITPSATSTPSATATGSKSDAPIVKGETKIASIGTGLLMLAFGLLLVT</sequence>
<evidence type="ECO:0000259" key="2">
    <source>
        <dbReference type="Pfam" id="PF01137"/>
    </source>
</evidence>
<dbReference type="AlphaFoldDB" id="A0A8T9BYU8"/>
<gene>
    <name evidence="3" type="ORF">LSUE1_G006928</name>
</gene>
<dbReference type="PANTHER" id="PTHR11096:SF0">
    <property type="entry name" value="RNA 3'-TERMINAL PHOSPHATE CYCLASE"/>
    <property type="match status" value="1"/>
</dbReference>
<organism evidence="3 4">
    <name type="scientific">Lachnellula suecica</name>
    <dbReference type="NCBI Taxonomy" id="602035"/>
    <lineage>
        <taxon>Eukaryota</taxon>
        <taxon>Fungi</taxon>
        <taxon>Dikarya</taxon>
        <taxon>Ascomycota</taxon>
        <taxon>Pezizomycotina</taxon>
        <taxon>Leotiomycetes</taxon>
        <taxon>Helotiales</taxon>
        <taxon>Lachnaceae</taxon>
        <taxon>Lachnellula</taxon>
    </lineage>
</organism>